<organism evidence="14 15">
    <name type="scientific">Phyllotreta striolata</name>
    <name type="common">Striped flea beetle</name>
    <name type="synonym">Crioceris striolata</name>
    <dbReference type="NCBI Taxonomy" id="444603"/>
    <lineage>
        <taxon>Eukaryota</taxon>
        <taxon>Metazoa</taxon>
        <taxon>Ecdysozoa</taxon>
        <taxon>Arthropoda</taxon>
        <taxon>Hexapoda</taxon>
        <taxon>Insecta</taxon>
        <taxon>Pterygota</taxon>
        <taxon>Neoptera</taxon>
        <taxon>Endopterygota</taxon>
        <taxon>Coleoptera</taxon>
        <taxon>Polyphaga</taxon>
        <taxon>Cucujiformia</taxon>
        <taxon>Chrysomeloidea</taxon>
        <taxon>Chrysomelidae</taxon>
        <taxon>Galerucinae</taxon>
        <taxon>Alticini</taxon>
        <taxon>Phyllotreta</taxon>
    </lineage>
</organism>
<keyword evidence="7" id="KW-0915">Sodium</keyword>
<dbReference type="Pfam" id="PF00858">
    <property type="entry name" value="ASC"/>
    <property type="match status" value="1"/>
</dbReference>
<evidence type="ECO:0000256" key="5">
    <source>
        <dbReference type="ARBA" id="ARBA00022692"/>
    </source>
</evidence>
<evidence type="ECO:0000256" key="9">
    <source>
        <dbReference type="ARBA" id="ARBA00023136"/>
    </source>
</evidence>
<keyword evidence="11 12" id="KW-0407">Ion channel</keyword>
<comment type="similarity">
    <text evidence="2 12">Belongs to the amiloride-sensitive sodium channel (TC 1.A.6) family.</text>
</comment>
<evidence type="ECO:0000256" key="11">
    <source>
        <dbReference type="ARBA" id="ARBA00023303"/>
    </source>
</evidence>
<dbReference type="OrthoDB" id="6238402at2759"/>
<dbReference type="EMBL" id="OU900107">
    <property type="protein sequence ID" value="CAG9857482.1"/>
    <property type="molecule type" value="Genomic_DNA"/>
</dbReference>
<evidence type="ECO:0008006" key="16">
    <source>
        <dbReference type="Google" id="ProtNLM"/>
    </source>
</evidence>
<keyword evidence="4 12" id="KW-0894">Sodium channel</keyword>
<dbReference type="InterPro" id="IPR001873">
    <property type="entry name" value="ENaC"/>
</dbReference>
<dbReference type="Gene3D" id="1.10.287.770">
    <property type="entry name" value="YojJ-like"/>
    <property type="match status" value="1"/>
</dbReference>
<proteinExistence type="inferred from homology"/>
<reference evidence="14" key="1">
    <citation type="submission" date="2022-01" db="EMBL/GenBank/DDBJ databases">
        <authorList>
            <person name="King R."/>
        </authorList>
    </citation>
    <scope>NUCLEOTIDE SEQUENCE</scope>
</reference>
<name>A0A9N9XLS2_PHYSR</name>
<dbReference type="GO" id="GO:0015280">
    <property type="term" value="F:ligand-gated sodium channel activity"/>
    <property type="evidence" value="ECO:0007669"/>
    <property type="project" value="TreeGrafter"/>
</dbReference>
<evidence type="ECO:0000256" key="8">
    <source>
        <dbReference type="ARBA" id="ARBA00023065"/>
    </source>
</evidence>
<keyword evidence="6 13" id="KW-1133">Transmembrane helix</keyword>
<evidence type="ECO:0000256" key="13">
    <source>
        <dbReference type="SAM" id="Phobius"/>
    </source>
</evidence>
<dbReference type="GO" id="GO:0005886">
    <property type="term" value="C:plasma membrane"/>
    <property type="evidence" value="ECO:0007669"/>
    <property type="project" value="TreeGrafter"/>
</dbReference>
<keyword evidence="10 12" id="KW-0739">Sodium transport</keyword>
<dbReference type="Gene3D" id="1.10.287.820">
    <property type="entry name" value="Acid-sensing ion channel domain"/>
    <property type="match status" value="1"/>
</dbReference>
<evidence type="ECO:0000256" key="6">
    <source>
        <dbReference type="ARBA" id="ARBA00022989"/>
    </source>
</evidence>
<gene>
    <name evidence="14" type="ORF">PHYEVI_LOCUS3887</name>
</gene>
<evidence type="ECO:0000313" key="15">
    <source>
        <dbReference type="Proteomes" id="UP001153712"/>
    </source>
</evidence>
<keyword evidence="3 12" id="KW-0813">Transport</keyword>
<dbReference type="PANTHER" id="PTHR11690">
    <property type="entry name" value="AMILORIDE-SENSITIVE SODIUM CHANNEL-RELATED"/>
    <property type="match status" value="1"/>
</dbReference>
<evidence type="ECO:0000256" key="10">
    <source>
        <dbReference type="ARBA" id="ARBA00023201"/>
    </source>
</evidence>
<sequence>MVSRFLIRIVQKYYNTYFNVLQVSRKRKSGHLKRKLKEQGKLFFQNSSLHGVKYVAENERSFIERSMWFVWIAIGLITAIVIILNLWEKFQTNPTITGLDTDFHNWEVAFPAVTVCQRESADDAEIQRRLVDLNNKNVSFSDAAAKEFFVELAKLSLGNWKNLAENYPEIGEKILDGNSDVERFIYDLNNKCEQLFDVCHWKSAILNCCEIFRPVFTENGFCHTFNSKHFYRHIQNGSDFIEHFIEETDLKWSLSFQVKSKSSVFSIYILNSNEVCTWDSRPQHVWDFKIERALFSMKQTYTTEDAKQLNLNQRRCAFQNELQIEFDDTYSYTACATECRMRNAVKYCGCAPHFYPSGNGYDRCDWARMRCIARHFERIVSIEACRCPLGCLHTAYEIEKLDGDSSDGEESASTLEVKFVSWPMVRYKREVLFGWVDLLVSFGGIAGLFLGFSLLSAVEILYYFTIRLYCVALKKERPNRVDLKARKITVKGFEVPIPVVSQQRRLSFITLSKDYYY</sequence>
<comment type="subcellular location">
    <subcellularLocation>
        <location evidence="1">Membrane</location>
        <topology evidence="1">Multi-pass membrane protein</topology>
    </subcellularLocation>
</comment>
<keyword evidence="9 13" id="KW-0472">Membrane</keyword>
<evidence type="ECO:0000313" key="14">
    <source>
        <dbReference type="EMBL" id="CAG9857482.1"/>
    </source>
</evidence>
<evidence type="ECO:0000256" key="3">
    <source>
        <dbReference type="ARBA" id="ARBA00022448"/>
    </source>
</evidence>
<evidence type="ECO:0000256" key="2">
    <source>
        <dbReference type="ARBA" id="ARBA00007193"/>
    </source>
</evidence>
<evidence type="ECO:0000256" key="12">
    <source>
        <dbReference type="RuleBase" id="RU000679"/>
    </source>
</evidence>
<feature type="transmembrane region" description="Helical" evidence="13">
    <location>
        <begin position="68"/>
        <end position="87"/>
    </location>
</feature>
<evidence type="ECO:0000256" key="1">
    <source>
        <dbReference type="ARBA" id="ARBA00004141"/>
    </source>
</evidence>
<dbReference type="Proteomes" id="UP001153712">
    <property type="component" value="Chromosome 14"/>
</dbReference>
<evidence type="ECO:0000256" key="7">
    <source>
        <dbReference type="ARBA" id="ARBA00023053"/>
    </source>
</evidence>
<evidence type="ECO:0000256" key="4">
    <source>
        <dbReference type="ARBA" id="ARBA00022461"/>
    </source>
</evidence>
<feature type="transmembrane region" description="Helical" evidence="13">
    <location>
        <begin position="432"/>
        <end position="465"/>
    </location>
</feature>
<dbReference type="AlphaFoldDB" id="A0A9N9XLS2"/>
<keyword evidence="8 12" id="KW-0406">Ion transport</keyword>
<keyword evidence="5 12" id="KW-0812">Transmembrane</keyword>
<accession>A0A9N9XLS2</accession>
<protein>
    <recommendedName>
        <fullName evidence="16">Sodium channel protein Nach</fullName>
    </recommendedName>
</protein>
<dbReference type="PANTHER" id="PTHR11690:SF247">
    <property type="entry name" value="PICKPOCKET 23, ISOFORM C"/>
    <property type="match status" value="1"/>
</dbReference>
<keyword evidence="15" id="KW-1185">Reference proteome</keyword>